<evidence type="ECO:0000313" key="8">
    <source>
        <dbReference type="Proteomes" id="UP000198312"/>
    </source>
</evidence>
<accession>A0A220U642</accession>
<dbReference type="PANTHER" id="PTHR33931:SF2">
    <property type="entry name" value="HOLIN-LIKE PROTEIN CIDA"/>
    <property type="match status" value="1"/>
</dbReference>
<keyword evidence="2" id="KW-1003">Cell membrane</keyword>
<proteinExistence type="predicted"/>
<evidence type="ECO:0000256" key="2">
    <source>
        <dbReference type="ARBA" id="ARBA00022475"/>
    </source>
</evidence>
<evidence type="ECO:0000256" key="5">
    <source>
        <dbReference type="ARBA" id="ARBA00023136"/>
    </source>
</evidence>
<comment type="subcellular location">
    <subcellularLocation>
        <location evidence="1">Cell membrane</location>
        <topology evidence="1">Multi-pass membrane protein</topology>
    </subcellularLocation>
</comment>
<organism evidence="7 8">
    <name type="scientific">Virgibacillus phasianinus</name>
    <dbReference type="NCBI Taxonomy" id="2017483"/>
    <lineage>
        <taxon>Bacteria</taxon>
        <taxon>Bacillati</taxon>
        <taxon>Bacillota</taxon>
        <taxon>Bacilli</taxon>
        <taxon>Bacillales</taxon>
        <taxon>Bacillaceae</taxon>
        <taxon>Virgibacillus</taxon>
    </lineage>
</organism>
<dbReference type="PANTHER" id="PTHR33931">
    <property type="entry name" value="HOLIN-LIKE PROTEIN CIDA-RELATED"/>
    <property type="match status" value="1"/>
</dbReference>
<keyword evidence="3 6" id="KW-0812">Transmembrane</keyword>
<dbReference type="Proteomes" id="UP000198312">
    <property type="component" value="Chromosome"/>
</dbReference>
<feature type="transmembrane region" description="Helical" evidence="6">
    <location>
        <begin position="31"/>
        <end position="51"/>
    </location>
</feature>
<evidence type="ECO:0000256" key="4">
    <source>
        <dbReference type="ARBA" id="ARBA00022989"/>
    </source>
</evidence>
<dbReference type="InterPro" id="IPR005538">
    <property type="entry name" value="LrgA/CidA"/>
</dbReference>
<keyword evidence="5 6" id="KW-0472">Membrane</keyword>
<evidence type="ECO:0000256" key="3">
    <source>
        <dbReference type="ARBA" id="ARBA00022692"/>
    </source>
</evidence>
<dbReference type="AlphaFoldDB" id="A0A220U642"/>
<name>A0A220U642_9BACI</name>
<feature type="transmembrane region" description="Helical" evidence="6">
    <location>
        <begin position="90"/>
        <end position="115"/>
    </location>
</feature>
<dbReference type="KEGG" id="vil:CFK37_17220"/>
<dbReference type="RefSeq" id="WP_089063033.1">
    <property type="nucleotide sequence ID" value="NZ_CP022315.1"/>
</dbReference>
<dbReference type="GO" id="GO:0016787">
    <property type="term" value="F:hydrolase activity"/>
    <property type="evidence" value="ECO:0007669"/>
    <property type="project" value="UniProtKB-KW"/>
</dbReference>
<keyword evidence="4 6" id="KW-1133">Transmembrane helix</keyword>
<sequence>MKKWILAIPQISLIMVFTCLGKLIVNLFPLHIPGSIVGLVLLFLSLQLGWIKLNWVETGAALLFSEMMLFFVPAVVGVMNYPWLIGMKGLLVLLVVFSGTALVMISTGVVSSSLLKPRVVKQHDATQNS</sequence>
<keyword evidence="7" id="KW-0378">Hydrolase</keyword>
<evidence type="ECO:0000256" key="1">
    <source>
        <dbReference type="ARBA" id="ARBA00004651"/>
    </source>
</evidence>
<dbReference type="GO" id="GO:0005886">
    <property type="term" value="C:plasma membrane"/>
    <property type="evidence" value="ECO:0007669"/>
    <property type="project" value="UniProtKB-SubCell"/>
</dbReference>
<evidence type="ECO:0000313" key="7">
    <source>
        <dbReference type="EMBL" id="ASK63774.1"/>
    </source>
</evidence>
<keyword evidence="8" id="KW-1185">Reference proteome</keyword>
<dbReference type="EMBL" id="CP022315">
    <property type="protein sequence ID" value="ASK63774.1"/>
    <property type="molecule type" value="Genomic_DNA"/>
</dbReference>
<gene>
    <name evidence="7" type="ORF">CFK37_17220</name>
</gene>
<dbReference type="OrthoDB" id="3176438at2"/>
<reference evidence="7 8" key="1">
    <citation type="submission" date="2017-07" db="EMBL/GenBank/DDBJ databases">
        <title>Virgibacillus sp. LM2416.</title>
        <authorList>
            <person name="Tak E.J."/>
            <person name="Bae J.-W."/>
        </authorList>
    </citation>
    <scope>NUCLEOTIDE SEQUENCE [LARGE SCALE GENOMIC DNA]</scope>
    <source>
        <strain evidence="7 8">LM2416</strain>
    </source>
</reference>
<evidence type="ECO:0000256" key="6">
    <source>
        <dbReference type="SAM" id="Phobius"/>
    </source>
</evidence>
<protein>
    <submittedName>
        <fullName evidence="7">Murein hydrolase regulator LrgA</fullName>
    </submittedName>
</protein>
<feature type="transmembrane region" description="Helical" evidence="6">
    <location>
        <begin position="63"/>
        <end position="84"/>
    </location>
</feature>
<dbReference type="Pfam" id="PF03788">
    <property type="entry name" value="LrgA"/>
    <property type="match status" value="1"/>
</dbReference>